<evidence type="ECO:0000313" key="3">
    <source>
        <dbReference type="Proteomes" id="UP000282106"/>
    </source>
</evidence>
<accession>A0A3N0V2M7</accession>
<gene>
    <name evidence="2" type="ORF">ED208_15220</name>
</gene>
<evidence type="ECO:0000259" key="1">
    <source>
        <dbReference type="PROSITE" id="PS51819"/>
    </source>
</evidence>
<dbReference type="EMBL" id="RJVO01000008">
    <property type="protein sequence ID" value="ROH86781.1"/>
    <property type="molecule type" value="Genomic_DNA"/>
</dbReference>
<sequence>MHEITGIDHLYIAVRELDRACAFCDRAMAALGFRRNEFQIGGERHVQYYNRHFGYVLRPARGGPAHDPYAPGLHHLCLRLDTVQALHEAVAAFVLDALD</sequence>
<name>A0A3N0V2M7_9GAMM</name>
<dbReference type="AlphaFoldDB" id="A0A3N0V2M7"/>
<comment type="caution">
    <text evidence="2">The sequence shown here is derived from an EMBL/GenBank/DDBJ whole genome shotgun (WGS) entry which is preliminary data.</text>
</comment>
<keyword evidence="3" id="KW-1185">Reference proteome</keyword>
<dbReference type="PROSITE" id="PS51819">
    <property type="entry name" value="VOC"/>
    <property type="match status" value="1"/>
</dbReference>
<feature type="domain" description="VOC" evidence="1">
    <location>
        <begin position="6"/>
        <end position="99"/>
    </location>
</feature>
<protein>
    <recommendedName>
        <fullName evidence="1">VOC domain-containing protein</fullName>
    </recommendedName>
</protein>
<dbReference type="InterPro" id="IPR029068">
    <property type="entry name" value="Glyas_Bleomycin-R_OHBP_Dase"/>
</dbReference>
<dbReference type="SUPFAM" id="SSF54593">
    <property type="entry name" value="Glyoxalase/Bleomycin resistance protein/Dihydroxybiphenyl dioxygenase"/>
    <property type="match status" value="1"/>
</dbReference>
<reference evidence="2 3" key="1">
    <citation type="submission" date="2018-10" db="EMBL/GenBank/DDBJ databases">
        <authorList>
            <person name="Chen W.-M."/>
        </authorList>
    </citation>
    <scope>NUCLEOTIDE SEQUENCE [LARGE SCALE GENOMIC DNA]</scope>
    <source>
        <strain evidence="2 3">THS-13</strain>
    </source>
</reference>
<proteinExistence type="predicted"/>
<dbReference type="InParanoid" id="A0A3N0V2M7"/>
<organism evidence="2 3">
    <name type="scientific">Stagnimonas aquatica</name>
    <dbReference type="NCBI Taxonomy" id="2689987"/>
    <lineage>
        <taxon>Bacteria</taxon>
        <taxon>Pseudomonadati</taxon>
        <taxon>Pseudomonadota</taxon>
        <taxon>Gammaproteobacteria</taxon>
        <taxon>Nevskiales</taxon>
        <taxon>Nevskiaceae</taxon>
        <taxon>Stagnimonas</taxon>
    </lineage>
</organism>
<evidence type="ECO:0000313" key="2">
    <source>
        <dbReference type="EMBL" id="ROH86781.1"/>
    </source>
</evidence>
<dbReference type="InterPro" id="IPR037523">
    <property type="entry name" value="VOC_core"/>
</dbReference>
<dbReference type="Gene3D" id="3.10.180.10">
    <property type="entry name" value="2,3-Dihydroxybiphenyl 1,2-Dioxygenase, domain 1"/>
    <property type="match status" value="1"/>
</dbReference>
<dbReference type="RefSeq" id="WP_123212770.1">
    <property type="nucleotide sequence ID" value="NZ_RJVO01000008.1"/>
</dbReference>
<dbReference type="Proteomes" id="UP000282106">
    <property type="component" value="Unassembled WGS sequence"/>
</dbReference>